<dbReference type="PANTHER" id="PTHR11759">
    <property type="entry name" value="40S RIBOSOMAL PROTEIN S14/30S RIBOSOMAL PROTEIN S11"/>
    <property type="match status" value="1"/>
</dbReference>
<dbReference type="Pfam" id="PF00411">
    <property type="entry name" value="Ribosomal_S11"/>
    <property type="match status" value="1"/>
</dbReference>
<dbReference type="GO" id="GO:0009507">
    <property type="term" value="C:chloroplast"/>
    <property type="evidence" value="ECO:0007669"/>
    <property type="project" value="UniProtKB-SubCell"/>
</dbReference>
<dbReference type="GO" id="GO:0005840">
    <property type="term" value="C:ribosome"/>
    <property type="evidence" value="ECO:0007669"/>
    <property type="project" value="UniProtKB-KW"/>
</dbReference>
<dbReference type="SUPFAM" id="SSF53137">
    <property type="entry name" value="Translational machinery components"/>
    <property type="match status" value="1"/>
</dbReference>
<dbReference type="GO" id="GO:1990904">
    <property type="term" value="C:ribonucleoprotein complex"/>
    <property type="evidence" value="ECO:0007669"/>
    <property type="project" value="UniProtKB-KW"/>
</dbReference>
<dbReference type="GO" id="GO:0003735">
    <property type="term" value="F:structural constituent of ribosome"/>
    <property type="evidence" value="ECO:0007669"/>
    <property type="project" value="InterPro"/>
</dbReference>
<dbReference type="HAMAP" id="MF_01310">
    <property type="entry name" value="Ribosomal_uS11"/>
    <property type="match status" value="1"/>
</dbReference>
<reference evidence="5" key="1">
    <citation type="submission" date="2018-02" db="EMBL/GenBank/DDBJ databases">
        <title>Evolution and diversity of non-photosynthetic diatom plastid genomes.</title>
        <authorList>
            <person name="Kamikawa R."/>
            <person name="Ishii K."/>
        </authorList>
    </citation>
    <scope>NUCLEOTIDE SEQUENCE</scope>
    <source>
        <strain evidence="5">PL1-4</strain>
    </source>
</reference>
<dbReference type="Gene3D" id="3.30.420.80">
    <property type="entry name" value="Ribosomal protein S11"/>
    <property type="match status" value="1"/>
</dbReference>
<keyword evidence="5" id="KW-0934">Plastid</keyword>
<evidence type="ECO:0000256" key="4">
    <source>
        <dbReference type="ARBA" id="ARBA00023274"/>
    </source>
</evidence>
<evidence type="ECO:0000256" key="2">
    <source>
        <dbReference type="ARBA" id="ARBA00006194"/>
    </source>
</evidence>
<comment type="similarity">
    <text evidence="2">Belongs to the universal ribosomal protein uS11 family.</text>
</comment>
<proteinExistence type="inferred from homology"/>
<dbReference type="EMBL" id="AP018506">
    <property type="protein sequence ID" value="BBC77566.1"/>
    <property type="molecule type" value="Genomic_DNA"/>
</dbReference>
<dbReference type="NCBIfam" id="NF003698">
    <property type="entry name" value="PRK05309.1"/>
    <property type="match status" value="1"/>
</dbReference>
<evidence type="ECO:0000256" key="3">
    <source>
        <dbReference type="ARBA" id="ARBA00022980"/>
    </source>
</evidence>
<accession>A0A2Z5ZB19</accession>
<sequence>MRKKNNWRKGGKRTQFPKLFIYVKSTYNNTLITLTHHYKKTISWSSAGKVGFKNSKKSLPFAAQCIINKVKGYIRRVAYNKLVKVILKGQGPGREASIRSIRHKGFIITTLQDISPLSYNGCRSPKPRRI</sequence>
<comment type="subcellular location">
    <subcellularLocation>
        <location evidence="1">Plastid</location>
        <location evidence="1">Chloroplast</location>
    </subcellularLocation>
</comment>
<protein>
    <submittedName>
        <fullName evidence="5">Ribosomal protein S11</fullName>
    </submittedName>
</protein>
<dbReference type="AlphaFoldDB" id="A0A2Z5ZB19"/>
<dbReference type="PIRSF" id="PIRSF002131">
    <property type="entry name" value="Ribosomal_S11"/>
    <property type="match status" value="1"/>
</dbReference>
<dbReference type="InterPro" id="IPR036967">
    <property type="entry name" value="Ribosomal_uS11_sf"/>
</dbReference>
<dbReference type="GO" id="GO:0006412">
    <property type="term" value="P:translation"/>
    <property type="evidence" value="ECO:0007669"/>
    <property type="project" value="InterPro"/>
</dbReference>
<dbReference type="InterPro" id="IPR001971">
    <property type="entry name" value="Ribosomal_uS11"/>
</dbReference>
<gene>
    <name evidence="5" type="primary">rps11</name>
</gene>
<keyword evidence="4" id="KW-0687">Ribonucleoprotein</keyword>
<organism evidence="5">
    <name type="scientific">Nitzschia sp. PL1-4</name>
    <dbReference type="NCBI Taxonomy" id="2083272"/>
    <lineage>
        <taxon>Eukaryota</taxon>
        <taxon>Sar</taxon>
        <taxon>Stramenopiles</taxon>
        <taxon>Ochrophyta</taxon>
        <taxon>Bacillariophyta</taxon>
        <taxon>Bacillariophyceae</taxon>
        <taxon>Bacillariophycidae</taxon>
        <taxon>Bacillariales</taxon>
        <taxon>Bacillariaceae</taxon>
        <taxon>Nitzschia</taxon>
    </lineage>
</organism>
<name>A0A2Z5ZB19_9STRA</name>
<evidence type="ECO:0000256" key="1">
    <source>
        <dbReference type="ARBA" id="ARBA00004229"/>
    </source>
</evidence>
<geneLocation type="plastid" evidence="5"/>
<keyword evidence="3 5" id="KW-0689">Ribosomal protein</keyword>
<evidence type="ECO:0000313" key="5">
    <source>
        <dbReference type="EMBL" id="BBC77566.1"/>
    </source>
</evidence>